<evidence type="ECO:0000313" key="1">
    <source>
        <dbReference type="EMBL" id="EFP03550.1"/>
    </source>
</evidence>
<dbReference type="InParanoid" id="E3NWL2"/>
<dbReference type="STRING" id="31234.E3NWL2"/>
<dbReference type="EMBL" id="DS271677">
    <property type="protein sequence ID" value="EFP03550.1"/>
    <property type="molecule type" value="Genomic_DNA"/>
</dbReference>
<dbReference type="Proteomes" id="UP000008281">
    <property type="component" value="Unassembled WGS sequence"/>
</dbReference>
<dbReference type="OrthoDB" id="10020333at2759"/>
<proteinExistence type="predicted"/>
<protein>
    <submittedName>
        <fullName evidence="1">Uncharacterized protein</fullName>
    </submittedName>
</protein>
<dbReference type="eggNOG" id="KOG1167">
    <property type="taxonomic scope" value="Eukaryota"/>
</dbReference>
<name>E3NWL2_CAERE</name>
<evidence type="ECO:0000313" key="2">
    <source>
        <dbReference type="Proteomes" id="UP000008281"/>
    </source>
</evidence>
<accession>E3NWL2</accession>
<dbReference type="HOGENOM" id="CLU_2887887_0_0_1"/>
<sequence>MAQNEGLRVTLSENLPPVDYYKLVMSLRYGFNYVSKNILPAAPCKMCYNRSYNNSKGVCFCTF</sequence>
<gene>
    <name evidence="1" type="ORF">CRE_24376</name>
</gene>
<keyword evidence="2" id="KW-1185">Reference proteome</keyword>
<organism evidence="2">
    <name type="scientific">Caenorhabditis remanei</name>
    <name type="common">Caenorhabditis vulgaris</name>
    <dbReference type="NCBI Taxonomy" id="31234"/>
    <lineage>
        <taxon>Eukaryota</taxon>
        <taxon>Metazoa</taxon>
        <taxon>Ecdysozoa</taxon>
        <taxon>Nematoda</taxon>
        <taxon>Chromadorea</taxon>
        <taxon>Rhabditida</taxon>
        <taxon>Rhabditina</taxon>
        <taxon>Rhabditomorpha</taxon>
        <taxon>Rhabditoidea</taxon>
        <taxon>Rhabditidae</taxon>
        <taxon>Peloderinae</taxon>
        <taxon>Caenorhabditis</taxon>
    </lineage>
</organism>
<dbReference type="AlphaFoldDB" id="E3NWL2"/>
<reference evidence="1" key="1">
    <citation type="submission" date="2007-07" db="EMBL/GenBank/DDBJ databases">
        <title>PCAP assembly of the Caenorhabditis remanei genome.</title>
        <authorList>
            <consortium name="The Caenorhabditis remanei Sequencing Consortium"/>
            <person name="Wilson R.K."/>
        </authorList>
    </citation>
    <scope>NUCLEOTIDE SEQUENCE [LARGE SCALE GENOMIC DNA]</scope>
    <source>
        <strain evidence="1">PB4641</strain>
    </source>
</reference>